<evidence type="ECO:0000313" key="2">
    <source>
        <dbReference type="EMBL" id="GHO59232.1"/>
    </source>
</evidence>
<dbReference type="Proteomes" id="UP000654345">
    <property type="component" value="Unassembled WGS sequence"/>
</dbReference>
<name>A0ABQ3V3U4_9CHLR</name>
<sequence>MLQLEEIIADFKNNHSALIEEIAINREKMMLACEMIKDSWSGSWFGYHSKLYYGNFSKPPRDERFSIEWGGIYTFSPEWRERSSKEVKTKLRQLVGDNFNVDEFEKKVRELVNDVEDFQTQIELFATATPTSSSQLVLSELKKIEPIELFIKSLKPQNLITRDMEAVSQGIITPVIIYYEALALQAETAVTSARKSLKLVERFVNLPKFQAYASTISGSKLLDANLLLLHPEIQNKCQNLVESGAYAEAVEKSFKVVRDKLRTLTGYEKGAEAFGKGKIHIKGAAAPNVDNDFNSAVKFLTMAIDMFRNEKSHTSNAKIHDSQQAYEYLCLSSLTMRLLDQAEVAP</sequence>
<dbReference type="RefSeq" id="WP_201375437.1">
    <property type="nucleotide sequence ID" value="NZ_BNJG01000003.1"/>
</dbReference>
<proteinExistence type="predicted"/>
<organism evidence="2 3">
    <name type="scientific">Ktedonobacter robiniae</name>
    <dbReference type="NCBI Taxonomy" id="2778365"/>
    <lineage>
        <taxon>Bacteria</taxon>
        <taxon>Bacillati</taxon>
        <taxon>Chloroflexota</taxon>
        <taxon>Ktedonobacteria</taxon>
        <taxon>Ktedonobacterales</taxon>
        <taxon>Ktedonobacteraceae</taxon>
        <taxon>Ktedonobacter</taxon>
    </lineage>
</organism>
<evidence type="ECO:0000313" key="3">
    <source>
        <dbReference type="Proteomes" id="UP000654345"/>
    </source>
</evidence>
<accession>A0ABQ3V3U4</accession>
<feature type="domain" description="Conserved hypothetical protein CHP02391" evidence="1">
    <location>
        <begin position="229"/>
        <end position="339"/>
    </location>
</feature>
<dbReference type="EMBL" id="BNJG01000003">
    <property type="protein sequence ID" value="GHO59232.1"/>
    <property type="molecule type" value="Genomic_DNA"/>
</dbReference>
<keyword evidence="3" id="KW-1185">Reference proteome</keyword>
<comment type="caution">
    <text evidence="2">The sequence shown here is derived from an EMBL/GenBank/DDBJ whole genome shotgun (WGS) entry which is preliminary data.</text>
</comment>
<evidence type="ECO:0000259" key="1">
    <source>
        <dbReference type="Pfam" id="PF09509"/>
    </source>
</evidence>
<dbReference type="InterPro" id="IPR012654">
    <property type="entry name" value="CHP02391"/>
</dbReference>
<reference evidence="2 3" key="1">
    <citation type="journal article" date="2021" name="Int. J. Syst. Evol. Microbiol.">
        <title>Reticulibacter mediterranei gen. nov., sp. nov., within the new family Reticulibacteraceae fam. nov., and Ktedonospora formicarum gen. nov., sp. nov., Ktedonobacter robiniae sp. nov., Dictyobacter formicarum sp. nov. and Dictyobacter arantiisoli sp. nov., belonging to the class Ktedonobacteria.</title>
        <authorList>
            <person name="Yabe S."/>
            <person name="Zheng Y."/>
            <person name="Wang C.M."/>
            <person name="Sakai Y."/>
            <person name="Abe K."/>
            <person name="Yokota A."/>
            <person name="Donadio S."/>
            <person name="Cavaletti L."/>
            <person name="Monciardini P."/>
        </authorList>
    </citation>
    <scope>NUCLEOTIDE SEQUENCE [LARGE SCALE GENOMIC DNA]</scope>
    <source>
        <strain evidence="2 3">SOSP1-30</strain>
    </source>
</reference>
<protein>
    <recommendedName>
        <fullName evidence="1">Conserved hypothetical protein CHP02391 domain-containing protein</fullName>
    </recommendedName>
</protein>
<dbReference type="NCBIfam" id="TIGR02391">
    <property type="entry name" value="hypoth_ymh"/>
    <property type="match status" value="1"/>
</dbReference>
<gene>
    <name evidence="2" type="ORF">KSB_77070</name>
</gene>
<dbReference type="Pfam" id="PF09509">
    <property type="entry name" value="Hypoth_Ymh"/>
    <property type="match status" value="1"/>
</dbReference>